<protein>
    <recommendedName>
        <fullName evidence="9">Acyl-CoA dehydrogenase</fullName>
    </recommendedName>
</protein>
<dbReference type="PANTHER" id="PTHR43884:SF12">
    <property type="entry name" value="ISOVALERYL-COA DEHYDROGENASE, MITOCHONDRIAL-RELATED"/>
    <property type="match status" value="1"/>
</dbReference>
<dbReference type="SUPFAM" id="SSF47203">
    <property type="entry name" value="Acyl-CoA dehydrogenase C-terminal domain-like"/>
    <property type="match status" value="1"/>
</dbReference>
<proteinExistence type="inferred from homology"/>
<reference evidence="7 8" key="1">
    <citation type="submission" date="2015-01" db="EMBL/GenBank/DDBJ databases">
        <title>The Genome Sequence of Exophiala sideris CBS121828.</title>
        <authorList>
            <consortium name="The Broad Institute Genomics Platform"/>
            <person name="Cuomo C."/>
            <person name="de Hoog S."/>
            <person name="Gorbushina A."/>
            <person name="Stielow B."/>
            <person name="Teixiera M."/>
            <person name="Abouelleil A."/>
            <person name="Chapman S.B."/>
            <person name="Priest M."/>
            <person name="Young S.K."/>
            <person name="Wortman J."/>
            <person name="Nusbaum C."/>
            <person name="Birren B."/>
        </authorList>
    </citation>
    <scope>NUCLEOTIDE SEQUENCE [LARGE SCALE GENOMIC DNA]</scope>
    <source>
        <strain evidence="7 8">CBS 121828</strain>
    </source>
</reference>
<dbReference type="InterPro" id="IPR036250">
    <property type="entry name" value="AcylCo_DH-like_C"/>
</dbReference>
<comment type="cofactor">
    <cofactor evidence="1">
        <name>FAD</name>
        <dbReference type="ChEBI" id="CHEBI:57692"/>
    </cofactor>
</comment>
<evidence type="ECO:0000259" key="5">
    <source>
        <dbReference type="Pfam" id="PF00441"/>
    </source>
</evidence>
<dbReference type="Proteomes" id="UP000053599">
    <property type="component" value="Unassembled WGS sequence"/>
</dbReference>
<evidence type="ECO:0000256" key="2">
    <source>
        <dbReference type="ARBA" id="ARBA00009347"/>
    </source>
</evidence>
<accession>A0A0D1WGN3</accession>
<dbReference type="InterPro" id="IPR009075">
    <property type="entry name" value="AcylCo_DH/oxidase_C"/>
</dbReference>
<dbReference type="HOGENOM" id="CLU_018204_3_0_1"/>
<evidence type="ECO:0008006" key="9">
    <source>
        <dbReference type="Google" id="ProtNLM"/>
    </source>
</evidence>
<dbReference type="CDD" id="cd00567">
    <property type="entry name" value="ACAD"/>
    <property type="match status" value="1"/>
</dbReference>
<dbReference type="Gene3D" id="2.40.110.10">
    <property type="entry name" value="Butyryl-CoA Dehydrogenase, subunit A, domain 2"/>
    <property type="match status" value="1"/>
</dbReference>
<evidence type="ECO:0000313" key="8">
    <source>
        <dbReference type="Proteomes" id="UP000053599"/>
    </source>
</evidence>
<dbReference type="EMBL" id="KN846951">
    <property type="protein sequence ID" value="KIV87925.1"/>
    <property type="molecule type" value="Genomic_DNA"/>
</dbReference>
<dbReference type="GO" id="GO:0046359">
    <property type="term" value="P:butyrate catabolic process"/>
    <property type="evidence" value="ECO:0007669"/>
    <property type="project" value="TreeGrafter"/>
</dbReference>
<evidence type="ECO:0000256" key="1">
    <source>
        <dbReference type="ARBA" id="ARBA00001974"/>
    </source>
</evidence>
<keyword evidence="3" id="KW-0285">Flavoprotein</keyword>
<keyword evidence="4" id="KW-0274">FAD</keyword>
<dbReference type="OrthoDB" id="10016597at2759"/>
<feature type="domain" description="Acyl-CoA dehydrogenase/oxidase N-terminal" evidence="6">
    <location>
        <begin position="7"/>
        <end position="123"/>
    </location>
</feature>
<dbReference type="Gene3D" id="1.20.140.10">
    <property type="entry name" value="Butyryl-CoA Dehydrogenase, subunit A, domain 3"/>
    <property type="match status" value="1"/>
</dbReference>
<dbReference type="AlphaFoldDB" id="A0A0D1WGN3"/>
<dbReference type="GO" id="GO:0003995">
    <property type="term" value="F:acyl-CoA dehydrogenase activity"/>
    <property type="evidence" value="ECO:0007669"/>
    <property type="project" value="TreeGrafter"/>
</dbReference>
<dbReference type="Pfam" id="PF02771">
    <property type="entry name" value="Acyl-CoA_dh_N"/>
    <property type="match status" value="1"/>
</dbReference>
<evidence type="ECO:0000256" key="3">
    <source>
        <dbReference type="ARBA" id="ARBA00022630"/>
    </source>
</evidence>
<dbReference type="Gene3D" id="1.10.540.10">
    <property type="entry name" value="Acyl-CoA dehydrogenase/oxidase, N-terminal domain"/>
    <property type="match status" value="1"/>
</dbReference>
<comment type="similarity">
    <text evidence="2">Belongs to the acyl-CoA dehydrogenase family.</text>
</comment>
<dbReference type="InterPro" id="IPR009100">
    <property type="entry name" value="AcylCoA_DH/oxidase_NM_dom_sf"/>
</dbReference>
<evidence type="ECO:0000313" key="7">
    <source>
        <dbReference type="EMBL" id="KIV87925.1"/>
    </source>
</evidence>
<dbReference type="PANTHER" id="PTHR43884">
    <property type="entry name" value="ACYL-COA DEHYDROGENASE"/>
    <property type="match status" value="1"/>
</dbReference>
<feature type="domain" description="Acyl-CoA dehydrogenase/oxidase C-terminal" evidence="5">
    <location>
        <begin position="262"/>
        <end position="411"/>
    </location>
</feature>
<organism evidence="7 8">
    <name type="scientific">Exophiala sideris</name>
    <dbReference type="NCBI Taxonomy" id="1016849"/>
    <lineage>
        <taxon>Eukaryota</taxon>
        <taxon>Fungi</taxon>
        <taxon>Dikarya</taxon>
        <taxon>Ascomycota</taxon>
        <taxon>Pezizomycotina</taxon>
        <taxon>Eurotiomycetes</taxon>
        <taxon>Chaetothyriomycetidae</taxon>
        <taxon>Chaetothyriales</taxon>
        <taxon>Herpotrichiellaceae</taxon>
        <taxon>Exophiala</taxon>
    </lineage>
</organism>
<sequence>MIGFTLSEQQKLLQKEAAAIAKEVLVGARDVYSQHPDQLTRFRSTLPLFRQLVKAGLVKAQVPTALGGSCDNFIDSAITLEELYKEDPSLMVHVVGSGLGLLPLLLGGTPEQHKKYLEPFITCEGEPLCSLQHSEPGGTANWLEKGGKGLQVTARPEGDFYIVNGEKYWTTNSGGWDGKGATLSCLCCRYSETGGPLRADEDPAENVLILLVTRDVIADNEPEAYQILSEPELMGHPAASGPHTRYTNFKVPAANVLGTREKGAGLVENSFAVSAALVGTMATSVMRKAFEEALRFAKEDTRGGSVPLIERQSVADILISLKTKIDTSRIMVWKALDALENGPGDWSARLEQCLETKIYCTEQAVPGITEAMSVVGMTSYGKKTIFPRLLNDAMVLPLFDGGNVGVRRRQMQKLMQAPDYNPWAGVYD</sequence>
<dbReference type="InterPro" id="IPR037069">
    <property type="entry name" value="AcylCoA_DH/ox_N_sf"/>
</dbReference>
<evidence type="ECO:0000256" key="4">
    <source>
        <dbReference type="ARBA" id="ARBA00022827"/>
    </source>
</evidence>
<dbReference type="SUPFAM" id="SSF56645">
    <property type="entry name" value="Acyl-CoA dehydrogenase NM domain-like"/>
    <property type="match status" value="1"/>
</dbReference>
<dbReference type="GO" id="GO:0033539">
    <property type="term" value="P:fatty acid beta-oxidation using acyl-CoA dehydrogenase"/>
    <property type="evidence" value="ECO:0007669"/>
    <property type="project" value="TreeGrafter"/>
</dbReference>
<name>A0A0D1WGN3_9EURO</name>
<dbReference type="InterPro" id="IPR013786">
    <property type="entry name" value="AcylCoA_DH/ox_N"/>
</dbReference>
<gene>
    <name evidence="7" type="ORF">PV11_03440</name>
</gene>
<dbReference type="GO" id="GO:0050660">
    <property type="term" value="F:flavin adenine dinucleotide binding"/>
    <property type="evidence" value="ECO:0007669"/>
    <property type="project" value="InterPro"/>
</dbReference>
<dbReference type="STRING" id="1016849.A0A0D1WGN3"/>
<evidence type="ECO:0000259" key="6">
    <source>
        <dbReference type="Pfam" id="PF02771"/>
    </source>
</evidence>
<dbReference type="InterPro" id="IPR046373">
    <property type="entry name" value="Acyl-CoA_Oxase/DH_mid-dom_sf"/>
</dbReference>
<dbReference type="Pfam" id="PF00441">
    <property type="entry name" value="Acyl-CoA_dh_1"/>
    <property type="match status" value="1"/>
</dbReference>